<evidence type="ECO:0000313" key="7">
    <source>
        <dbReference type="EMBL" id="GLC27005.1"/>
    </source>
</evidence>
<protein>
    <submittedName>
        <fullName evidence="7">Membrane protein</fullName>
    </submittedName>
</protein>
<keyword evidence="4 6" id="KW-1133">Transmembrane helix</keyword>
<evidence type="ECO:0000256" key="2">
    <source>
        <dbReference type="ARBA" id="ARBA00022475"/>
    </source>
</evidence>
<comment type="caution">
    <text evidence="7">The sequence shown here is derived from an EMBL/GenBank/DDBJ whole genome shotgun (WGS) entry which is preliminary data.</text>
</comment>
<feature type="transmembrane region" description="Helical" evidence="6">
    <location>
        <begin position="72"/>
        <end position="94"/>
    </location>
</feature>
<evidence type="ECO:0000313" key="8">
    <source>
        <dbReference type="Proteomes" id="UP001161325"/>
    </source>
</evidence>
<dbReference type="Proteomes" id="UP001161325">
    <property type="component" value="Unassembled WGS sequence"/>
</dbReference>
<feature type="transmembrane region" description="Helical" evidence="6">
    <location>
        <begin position="261"/>
        <end position="281"/>
    </location>
</feature>
<evidence type="ECO:0000256" key="4">
    <source>
        <dbReference type="ARBA" id="ARBA00022989"/>
    </source>
</evidence>
<feature type="transmembrane region" description="Helical" evidence="6">
    <location>
        <begin position="127"/>
        <end position="149"/>
    </location>
</feature>
<dbReference type="AlphaFoldDB" id="A0AA37Q5L2"/>
<accession>A0AA37Q5L2</accession>
<dbReference type="InterPro" id="IPR001851">
    <property type="entry name" value="ABC_transp_permease"/>
</dbReference>
<dbReference type="RefSeq" id="WP_284351453.1">
    <property type="nucleotide sequence ID" value="NZ_BRXS01000005.1"/>
</dbReference>
<organism evidence="7 8">
    <name type="scientific">Roseisolibacter agri</name>
    <dbReference type="NCBI Taxonomy" id="2014610"/>
    <lineage>
        <taxon>Bacteria</taxon>
        <taxon>Pseudomonadati</taxon>
        <taxon>Gemmatimonadota</taxon>
        <taxon>Gemmatimonadia</taxon>
        <taxon>Gemmatimonadales</taxon>
        <taxon>Gemmatimonadaceae</taxon>
        <taxon>Roseisolibacter</taxon>
    </lineage>
</organism>
<evidence type="ECO:0000256" key="6">
    <source>
        <dbReference type="SAM" id="Phobius"/>
    </source>
</evidence>
<dbReference type="EMBL" id="BRXS01000005">
    <property type="protein sequence ID" value="GLC27005.1"/>
    <property type="molecule type" value="Genomic_DNA"/>
</dbReference>
<evidence type="ECO:0000256" key="1">
    <source>
        <dbReference type="ARBA" id="ARBA00004651"/>
    </source>
</evidence>
<feature type="transmembrane region" description="Helical" evidence="6">
    <location>
        <begin position="30"/>
        <end position="52"/>
    </location>
</feature>
<keyword evidence="8" id="KW-1185">Reference proteome</keyword>
<evidence type="ECO:0000256" key="3">
    <source>
        <dbReference type="ARBA" id="ARBA00022692"/>
    </source>
</evidence>
<name>A0AA37Q5L2_9BACT</name>
<dbReference type="CDD" id="cd06580">
    <property type="entry name" value="TM_PBP1_transp_TpRbsC_like"/>
    <property type="match status" value="1"/>
</dbReference>
<dbReference type="GO" id="GO:0022857">
    <property type="term" value="F:transmembrane transporter activity"/>
    <property type="evidence" value="ECO:0007669"/>
    <property type="project" value="InterPro"/>
</dbReference>
<dbReference type="PANTHER" id="PTHR47089:SF1">
    <property type="entry name" value="GUANOSINE ABC TRANSPORTER PERMEASE PROTEIN NUPP"/>
    <property type="match status" value="1"/>
</dbReference>
<proteinExistence type="predicted"/>
<feature type="transmembrane region" description="Helical" evidence="6">
    <location>
        <begin position="101"/>
        <end position="121"/>
    </location>
</feature>
<dbReference type="GO" id="GO:0005886">
    <property type="term" value="C:plasma membrane"/>
    <property type="evidence" value="ECO:0007669"/>
    <property type="project" value="UniProtKB-SubCell"/>
</dbReference>
<dbReference type="Pfam" id="PF02653">
    <property type="entry name" value="BPD_transp_2"/>
    <property type="match status" value="1"/>
</dbReference>
<feature type="transmembrane region" description="Helical" evidence="6">
    <location>
        <begin position="213"/>
        <end position="233"/>
    </location>
</feature>
<gene>
    <name evidence="7" type="ORF">rosag_35180</name>
</gene>
<dbReference type="PANTHER" id="PTHR47089">
    <property type="entry name" value="ABC TRANSPORTER, PERMEASE PROTEIN"/>
    <property type="match status" value="1"/>
</dbReference>
<comment type="subcellular location">
    <subcellularLocation>
        <location evidence="1">Cell membrane</location>
        <topology evidence="1">Multi-pass membrane protein</topology>
    </subcellularLocation>
</comment>
<feature type="transmembrane region" description="Helical" evidence="6">
    <location>
        <begin position="161"/>
        <end position="185"/>
    </location>
</feature>
<reference evidence="7" key="1">
    <citation type="submission" date="2022-08" db="EMBL/GenBank/DDBJ databases">
        <title>Draft genome sequencing of Roseisolibacter agri AW1220.</title>
        <authorList>
            <person name="Tobiishi Y."/>
            <person name="Tonouchi A."/>
        </authorList>
    </citation>
    <scope>NUCLEOTIDE SEQUENCE</scope>
    <source>
        <strain evidence="7">AW1220</strain>
    </source>
</reference>
<keyword evidence="2" id="KW-1003">Cell membrane</keyword>
<keyword evidence="3 6" id="KW-0812">Transmembrane</keyword>
<feature type="transmembrane region" description="Helical" evidence="6">
    <location>
        <begin position="314"/>
        <end position="335"/>
    </location>
</feature>
<keyword evidence="5 6" id="KW-0472">Membrane</keyword>
<sequence>MSAPAAQIPGTGSLQAGRDARRRTLFEEAILPPLVALGIALVVGDLLILTFGQAPGAVFRLLLEGTWANAYGFGQVLYKATTLTFTGLAFAIAARAGLFNIGAESQLAAGGFVAALAGLALPAGTPWLLAVPLCIVASAIGGGAVGAVPGVLKARFGASEVIVTIMLNFIVLALLNYVVAAHLHVPETLHTPEMAVGGVVRLADVSDAFRGSAANAILLLAIATAGTVWWYLFRTRPGFELRAVGLQPDAAEYGGVHVGRVWVRAMMLSGALAGLGGLNYVLGYKHYYEEGFAAGSGFLGVAVALVGRNHPLGIMLAALLFATLSQGGLAVNALVPKQMVEVLQAVVILAVVTSVPEVRRVLRAAVRPAAKADAKVSA</sequence>
<evidence type="ECO:0000256" key="5">
    <source>
        <dbReference type="ARBA" id="ARBA00023136"/>
    </source>
</evidence>